<evidence type="ECO:0000313" key="2">
    <source>
        <dbReference type="EMBL" id="MCW3789507.1"/>
    </source>
</evidence>
<feature type="chain" id="PRO_5042159783" evidence="1">
    <location>
        <begin position="19"/>
        <end position="43"/>
    </location>
</feature>
<reference evidence="2" key="1">
    <citation type="submission" date="2022-10" db="EMBL/GenBank/DDBJ databases">
        <authorList>
            <person name="Yu W.X."/>
        </authorList>
    </citation>
    <scope>NUCLEOTIDE SEQUENCE</scope>
    <source>
        <strain evidence="2">AAT</strain>
    </source>
</reference>
<dbReference type="AlphaFoldDB" id="A0AAE3M9P2"/>
<name>A0AAE3M9P2_9BACT</name>
<sequence length="43" mass="4668">MKKAFVIVATVVFFVALGLTSCKSTQDCPAYSKVKVEKNTENA</sequence>
<dbReference type="RefSeq" id="WP_301193057.1">
    <property type="nucleotide sequence ID" value="NZ_JAPDPJ010000118.1"/>
</dbReference>
<evidence type="ECO:0000313" key="3">
    <source>
        <dbReference type="Proteomes" id="UP001209229"/>
    </source>
</evidence>
<accession>A0AAE3M9P2</accession>
<evidence type="ECO:0000256" key="1">
    <source>
        <dbReference type="SAM" id="SignalP"/>
    </source>
</evidence>
<keyword evidence="3" id="KW-1185">Reference proteome</keyword>
<comment type="caution">
    <text evidence="2">The sequence shown here is derived from an EMBL/GenBank/DDBJ whole genome shotgun (WGS) entry which is preliminary data.</text>
</comment>
<dbReference type="Proteomes" id="UP001209229">
    <property type="component" value="Unassembled WGS sequence"/>
</dbReference>
<protein>
    <submittedName>
        <fullName evidence="2">Uncharacterized protein</fullName>
    </submittedName>
</protein>
<keyword evidence="1" id="KW-0732">Signal</keyword>
<dbReference type="EMBL" id="JAPDPJ010000118">
    <property type="protein sequence ID" value="MCW3789507.1"/>
    <property type="molecule type" value="Genomic_DNA"/>
</dbReference>
<organism evidence="2 3">
    <name type="scientific">Plebeiibacterium sediminum</name>
    <dbReference type="NCBI Taxonomy" id="2992112"/>
    <lineage>
        <taxon>Bacteria</taxon>
        <taxon>Pseudomonadati</taxon>
        <taxon>Bacteroidota</taxon>
        <taxon>Bacteroidia</taxon>
        <taxon>Marinilabiliales</taxon>
        <taxon>Marinilabiliaceae</taxon>
        <taxon>Plebeiibacterium</taxon>
    </lineage>
</organism>
<feature type="signal peptide" evidence="1">
    <location>
        <begin position="1"/>
        <end position="18"/>
    </location>
</feature>
<gene>
    <name evidence="2" type="ORF">OM075_23815</name>
</gene>
<dbReference type="PROSITE" id="PS51257">
    <property type="entry name" value="PROKAR_LIPOPROTEIN"/>
    <property type="match status" value="1"/>
</dbReference>
<proteinExistence type="predicted"/>